<accession>A0ABS6JXP9</accession>
<evidence type="ECO:0000313" key="1">
    <source>
        <dbReference type="EMBL" id="MBU9723273.1"/>
    </source>
</evidence>
<sequence length="59" mass="6870">MLEWRTIDRVVLDEEGNLDELVTTAKNDQLLKFYEPLGYAKTIDSTNDIYLVKELCVFS</sequence>
<comment type="caution">
    <text evidence="1">The sequence shown here is derived from an EMBL/GenBank/DDBJ whole genome shotgun (WGS) entry which is preliminary data.</text>
</comment>
<gene>
    <name evidence="1" type="ORF">KS407_17795</name>
</gene>
<dbReference type="Proteomes" id="UP000790580">
    <property type="component" value="Unassembled WGS sequence"/>
</dbReference>
<name>A0ABS6JXP9_9BACI</name>
<dbReference type="RefSeq" id="WP_088076773.1">
    <property type="nucleotide sequence ID" value="NZ_JAHQCR010000074.1"/>
</dbReference>
<reference evidence="1 2" key="1">
    <citation type="submission" date="2021-06" db="EMBL/GenBank/DDBJ databases">
        <title>Bacillus sp. RD4P76, an endophyte from a halophyte.</title>
        <authorList>
            <person name="Sun J.-Q."/>
        </authorList>
    </citation>
    <scope>NUCLEOTIDE SEQUENCE [LARGE SCALE GENOMIC DNA]</scope>
    <source>
        <strain evidence="1 2">JCM 17098</strain>
    </source>
</reference>
<evidence type="ECO:0000313" key="2">
    <source>
        <dbReference type="Proteomes" id="UP000790580"/>
    </source>
</evidence>
<protein>
    <submittedName>
        <fullName evidence="1">Uncharacterized protein</fullName>
    </submittedName>
</protein>
<dbReference type="EMBL" id="JAHQCR010000074">
    <property type="protein sequence ID" value="MBU9723273.1"/>
    <property type="molecule type" value="Genomic_DNA"/>
</dbReference>
<keyword evidence="2" id="KW-1185">Reference proteome</keyword>
<organism evidence="1 2">
    <name type="scientific">Evansella alkalicola</name>
    <dbReference type="NCBI Taxonomy" id="745819"/>
    <lineage>
        <taxon>Bacteria</taxon>
        <taxon>Bacillati</taxon>
        <taxon>Bacillota</taxon>
        <taxon>Bacilli</taxon>
        <taxon>Bacillales</taxon>
        <taxon>Bacillaceae</taxon>
        <taxon>Evansella</taxon>
    </lineage>
</organism>
<proteinExistence type="predicted"/>